<dbReference type="SUPFAM" id="SSF53067">
    <property type="entry name" value="Actin-like ATPase domain"/>
    <property type="match status" value="2"/>
</dbReference>
<dbReference type="Proteomes" id="UP000660861">
    <property type="component" value="Unassembled WGS sequence"/>
</dbReference>
<organism evidence="7 8">
    <name type="scientific">Zongyangia hominis</name>
    <dbReference type="NCBI Taxonomy" id="2763677"/>
    <lineage>
        <taxon>Bacteria</taxon>
        <taxon>Bacillati</taxon>
        <taxon>Bacillota</taxon>
        <taxon>Clostridia</taxon>
        <taxon>Eubacteriales</taxon>
        <taxon>Oscillospiraceae</taxon>
        <taxon>Zongyangia</taxon>
    </lineage>
</organism>
<dbReference type="PIRSF" id="PIRSF000538">
    <property type="entry name" value="GlpK"/>
    <property type="match status" value="1"/>
</dbReference>
<name>A0A926I9S3_9FIRM</name>
<evidence type="ECO:0008006" key="9">
    <source>
        <dbReference type="Google" id="ProtNLM"/>
    </source>
</evidence>
<dbReference type="EMBL" id="JACRTC010000001">
    <property type="protein sequence ID" value="MBC8569461.1"/>
    <property type="molecule type" value="Genomic_DNA"/>
</dbReference>
<dbReference type="InterPro" id="IPR050406">
    <property type="entry name" value="FGGY_Carb_Kinase"/>
</dbReference>
<evidence type="ECO:0000256" key="1">
    <source>
        <dbReference type="ARBA" id="ARBA00009156"/>
    </source>
</evidence>
<keyword evidence="8" id="KW-1185">Reference proteome</keyword>
<proteinExistence type="inferred from homology"/>
<dbReference type="RefSeq" id="WP_262396559.1">
    <property type="nucleotide sequence ID" value="NZ_JACRTC010000001.1"/>
</dbReference>
<dbReference type="InterPro" id="IPR018484">
    <property type="entry name" value="FGGY_N"/>
</dbReference>
<dbReference type="InterPro" id="IPR018485">
    <property type="entry name" value="FGGY_C"/>
</dbReference>
<dbReference type="PROSITE" id="PS00445">
    <property type="entry name" value="FGGY_KINASES_2"/>
    <property type="match status" value="1"/>
</dbReference>
<dbReference type="AlphaFoldDB" id="A0A926I9S3"/>
<dbReference type="InterPro" id="IPR000577">
    <property type="entry name" value="Carb_kinase_FGGY"/>
</dbReference>
<dbReference type="GO" id="GO:0016773">
    <property type="term" value="F:phosphotransferase activity, alcohol group as acceptor"/>
    <property type="evidence" value="ECO:0007669"/>
    <property type="project" value="InterPro"/>
</dbReference>
<comment type="similarity">
    <text evidence="1 4">Belongs to the FGGY kinase family.</text>
</comment>
<dbReference type="InterPro" id="IPR018483">
    <property type="entry name" value="Carb_kinase_FGGY_CS"/>
</dbReference>
<accession>A0A926I9S3</accession>
<evidence type="ECO:0000259" key="6">
    <source>
        <dbReference type="Pfam" id="PF02782"/>
    </source>
</evidence>
<gene>
    <name evidence="7" type="ORF">H8709_01270</name>
</gene>
<dbReference type="Pfam" id="PF02782">
    <property type="entry name" value="FGGY_C"/>
    <property type="match status" value="1"/>
</dbReference>
<keyword evidence="2 4" id="KW-0808">Transferase</keyword>
<feature type="domain" description="Carbohydrate kinase FGGY N-terminal" evidence="5">
    <location>
        <begin position="4"/>
        <end position="243"/>
    </location>
</feature>
<reference evidence="7" key="1">
    <citation type="submission" date="2020-08" db="EMBL/GenBank/DDBJ databases">
        <title>Genome public.</title>
        <authorList>
            <person name="Liu C."/>
            <person name="Sun Q."/>
        </authorList>
    </citation>
    <scope>NUCLEOTIDE SEQUENCE</scope>
    <source>
        <strain evidence="7">NSJ-54</strain>
    </source>
</reference>
<dbReference type="InterPro" id="IPR043129">
    <property type="entry name" value="ATPase_NBD"/>
</dbReference>
<evidence type="ECO:0000256" key="4">
    <source>
        <dbReference type="RuleBase" id="RU003733"/>
    </source>
</evidence>
<evidence type="ECO:0000259" key="5">
    <source>
        <dbReference type="Pfam" id="PF00370"/>
    </source>
</evidence>
<dbReference type="PANTHER" id="PTHR43095">
    <property type="entry name" value="SUGAR KINASE"/>
    <property type="match status" value="1"/>
</dbReference>
<comment type="caution">
    <text evidence="7">The sequence shown here is derived from an EMBL/GenBank/DDBJ whole genome shotgun (WGS) entry which is preliminary data.</text>
</comment>
<evidence type="ECO:0000313" key="7">
    <source>
        <dbReference type="EMBL" id="MBC8569461.1"/>
    </source>
</evidence>
<protein>
    <recommendedName>
        <fullName evidence="9">Carbohydrate kinase</fullName>
    </recommendedName>
</protein>
<evidence type="ECO:0000313" key="8">
    <source>
        <dbReference type="Proteomes" id="UP000660861"/>
    </source>
</evidence>
<dbReference type="Gene3D" id="3.30.420.40">
    <property type="match status" value="2"/>
</dbReference>
<dbReference type="GO" id="GO:0016301">
    <property type="term" value="F:kinase activity"/>
    <property type="evidence" value="ECO:0007669"/>
    <property type="project" value="UniProtKB-KW"/>
</dbReference>
<dbReference type="CDD" id="cd07773">
    <property type="entry name" value="ASKHA_NBD_FGGY_FK"/>
    <property type="match status" value="1"/>
</dbReference>
<feature type="domain" description="Carbohydrate kinase FGGY C-terminal" evidence="6">
    <location>
        <begin position="287"/>
        <end position="447"/>
    </location>
</feature>
<sequence length="497" mass="54634">MALAGLDIGTSGCKFTILDEESNVLGKDYCAYEAKREGGFHELDCNDIWAAVKQVIRNATAQCPEETVEAFAVTTLGETVALLDKEDKVLGGGILYTDSRGQEECLELVRRMGGERRLTEITGTVPRAMYTLCKLMWVKKHSDMVEKADKILLMEDFATYMLTGNRLVAYSSAMRTLGLDVHTMTWSDEVMAAAGVDPGKFSTPVPAGTIVGKVKPELAKELGLSPDTVVCTGGHDQCCCALGAGVVEDHVCMEGTGTTQNSTFFSSERLPMDFMIKNYFSFVPDALPDAQLYFWGIGAGGAMLQWFRDNLGRMEKEVAKEQGKDVYQMLDAMVKEEPTGLLITPYFADTGAMEGPGQRASFWGMSLETKPIDIYKALMEGLAFEIRQFFELLESAGIDIRHVHASGGGAKSRVWLQIKADVTGRKFQALKNSETGTVACVMLSSVALGKHKDLKEAAKNYVKLGHVYEPDPRRHAIYDGLYEKYKRISGVVDTIMK</sequence>
<dbReference type="Pfam" id="PF00370">
    <property type="entry name" value="FGGY_N"/>
    <property type="match status" value="1"/>
</dbReference>
<evidence type="ECO:0000256" key="3">
    <source>
        <dbReference type="ARBA" id="ARBA00022777"/>
    </source>
</evidence>
<dbReference type="PROSITE" id="PS00933">
    <property type="entry name" value="FGGY_KINASES_1"/>
    <property type="match status" value="1"/>
</dbReference>
<dbReference type="GO" id="GO:0005975">
    <property type="term" value="P:carbohydrate metabolic process"/>
    <property type="evidence" value="ECO:0007669"/>
    <property type="project" value="InterPro"/>
</dbReference>
<keyword evidence="3 4" id="KW-0418">Kinase</keyword>
<evidence type="ECO:0000256" key="2">
    <source>
        <dbReference type="ARBA" id="ARBA00022679"/>
    </source>
</evidence>